<protein>
    <recommendedName>
        <fullName evidence="4">DNA-3-methyladenine glycosylase II</fullName>
        <ecNumber evidence="4">3.2.2.21</ecNumber>
    </recommendedName>
    <alternativeName>
        <fullName evidence="8">3-methyladenine DNA glycosidase</fullName>
    </alternativeName>
</protein>
<proteinExistence type="inferred from homology"/>
<evidence type="ECO:0000256" key="2">
    <source>
        <dbReference type="ARBA" id="ARBA00002421"/>
    </source>
</evidence>
<evidence type="ECO:0000313" key="9">
    <source>
        <dbReference type="EMBL" id="TFK07434.1"/>
    </source>
</evidence>
<dbReference type="STRING" id="55544.A0A4D9EN64"/>
<accession>A0A4D9EN64</accession>
<evidence type="ECO:0000256" key="5">
    <source>
        <dbReference type="ARBA" id="ARBA00022763"/>
    </source>
</evidence>
<dbReference type="InterPro" id="IPR003180">
    <property type="entry name" value="MPG"/>
</dbReference>
<reference evidence="9 10" key="1">
    <citation type="submission" date="2019-04" db="EMBL/GenBank/DDBJ databases">
        <title>Draft genome of the big-headed turtle Platysternon megacephalum.</title>
        <authorList>
            <person name="Gong S."/>
        </authorList>
    </citation>
    <scope>NUCLEOTIDE SEQUENCE [LARGE SCALE GENOMIC DNA]</scope>
    <source>
        <strain evidence="9">DO16091913</strain>
        <tissue evidence="9">Muscle</tissue>
    </source>
</reference>
<comment type="catalytic activity">
    <reaction evidence="1">
        <text>Hydrolysis of alkylated DNA, releasing 3-methyladenine, 3-methylguanine, 7-methylguanine and 7-methyladenine.</text>
        <dbReference type="EC" id="3.2.2.21"/>
    </reaction>
</comment>
<dbReference type="GO" id="GO:0006284">
    <property type="term" value="P:base-excision repair"/>
    <property type="evidence" value="ECO:0007669"/>
    <property type="project" value="InterPro"/>
</dbReference>
<dbReference type="Pfam" id="PF02245">
    <property type="entry name" value="Pur_DNA_glyco"/>
    <property type="match status" value="1"/>
</dbReference>
<evidence type="ECO:0000256" key="1">
    <source>
        <dbReference type="ARBA" id="ARBA00000086"/>
    </source>
</evidence>
<comment type="caution">
    <text evidence="9">The sequence shown here is derived from an EMBL/GenBank/DDBJ whole genome shotgun (WGS) entry which is preliminary data.</text>
</comment>
<dbReference type="GO" id="GO:0003677">
    <property type="term" value="F:DNA binding"/>
    <property type="evidence" value="ECO:0007669"/>
    <property type="project" value="InterPro"/>
</dbReference>
<comment type="function">
    <text evidence="2">Hydrolysis of the deoxyribose N-glycosidic bond to excise 3-methyladenine, and 7-methylguanine from the damaged DNA polymer formed by alkylation lesions.</text>
</comment>
<evidence type="ECO:0000313" key="10">
    <source>
        <dbReference type="Proteomes" id="UP000297703"/>
    </source>
</evidence>
<dbReference type="GO" id="GO:0003905">
    <property type="term" value="F:alkylbase DNA N-glycosylase activity"/>
    <property type="evidence" value="ECO:0007669"/>
    <property type="project" value="UniProtKB-EC"/>
</dbReference>
<gene>
    <name evidence="9" type="ORF">DR999_PMT09735</name>
</gene>
<sequence>MRQLRSAQRKGSAKPLKDWQLCNGPSKLCQAFAINKSFDQKDLARDTAVWMEPGSEAPGEQAVVTAVRIGVSYGGEWAQKPLRFYIRGNKCVSVVDKKVEREQGAAD</sequence>
<dbReference type="AlphaFoldDB" id="A0A4D9EN64"/>
<reference evidence="9 10" key="2">
    <citation type="submission" date="2019-04" db="EMBL/GenBank/DDBJ databases">
        <title>The genome sequence of big-headed turtle.</title>
        <authorList>
            <person name="Gong S."/>
        </authorList>
    </citation>
    <scope>NUCLEOTIDE SEQUENCE [LARGE SCALE GENOMIC DNA]</scope>
    <source>
        <strain evidence="9">DO16091913</strain>
        <tissue evidence="9">Muscle</tissue>
    </source>
</reference>
<dbReference type="Gene3D" id="3.10.300.10">
    <property type="entry name" value="Methylpurine-DNA glycosylase (MPG)"/>
    <property type="match status" value="1"/>
</dbReference>
<evidence type="ECO:0000256" key="6">
    <source>
        <dbReference type="ARBA" id="ARBA00022801"/>
    </source>
</evidence>
<keyword evidence="5" id="KW-0227">DNA damage</keyword>
<keyword evidence="10" id="KW-1185">Reference proteome</keyword>
<dbReference type="EMBL" id="QXTE01000085">
    <property type="protein sequence ID" value="TFK07434.1"/>
    <property type="molecule type" value="Genomic_DNA"/>
</dbReference>
<dbReference type="PANTHER" id="PTHR10429:SF0">
    <property type="entry name" value="DNA-3-METHYLADENINE GLYCOSYLASE"/>
    <property type="match status" value="1"/>
</dbReference>
<organism evidence="9 10">
    <name type="scientific">Platysternon megacephalum</name>
    <name type="common">big-headed turtle</name>
    <dbReference type="NCBI Taxonomy" id="55544"/>
    <lineage>
        <taxon>Eukaryota</taxon>
        <taxon>Metazoa</taxon>
        <taxon>Chordata</taxon>
        <taxon>Craniata</taxon>
        <taxon>Vertebrata</taxon>
        <taxon>Euteleostomi</taxon>
        <taxon>Archelosauria</taxon>
        <taxon>Testudinata</taxon>
        <taxon>Testudines</taxon>
        <taxon>Cryptodira</taxon>
        <taxon>Durocryptodira</taxon>
        <taxon>Testudinoidea</taxon>
        <taxon>Platysternidae</taxon>
        <taxon>Platysternon</taxon>
    </lineage>
</organism>
<evidence type="ECO:0000256" key="3">
    <source>
        <dbReference type="ARBA" id="ARBA00009232"/>
    </source>
</evidence>
<dbReference type="InterPro" id="IPR011034">
    <property type="entry name" value="Formyl_transferase-like_C_sf"/>
</dbReference>
<dbReference type="PANTHER" id="PTHR10429">
    <property type="entry name" value="DNA-3-METHYLADENINE GLYCOSYLASE"/>
    <property type="match status" value="1"/>
</dbReference>
<dbReference type="InterPro" id="IPR036995">
    <property type="entry name" value="MPG_sf"/>
</dbReference>
<name>A0A4D9EN64_9SAUR</name>
<dbReference type="OrthoDB" id="6353017at2759"/>
<evidence type="ECO:0000256" key="7">
    <source>
        <dbReference type="ARBA" id="ARBA00023204"/>
    </source>
</evidence>
<comment type="similarity">
    <text evidence="3">Belongs to the DNA glycosylase MPG family.</text>
</comment>
<evidence type="ECO:0000256" key="4">
    <source>
        <dbReference type="ARBA" id="ARBA00012000"/>
    </source>
</evidence>
<evidence type="ECO:0000256" key="8">
    <source>
        <dbReference type="ARBA" id="ARBA00033426"/>
    </source>
</evidence>
<dbReference type="Proteomes" id="UP000297703">
    <property type="component" value="Unassembled WGS sequence"/>
</dbReference>
<dbReference type="EC" id="3.2.2.21" evidence="4"/>
<keyword evidence="7" id="KW-0234">DNA repair</keyword>
<dbReference type="SUPFAM" id="SSF50486">
    <property type="entry name" value="FMT C-terminal domain-like"/>
    <property type="match status" value="1"/>
</dbReference>
<keyword evidence="6" id="KW-0378">Hydrolase</keyword>